<keyword evidence="1" id="KW-0812">Transmembrane</keyword>
<accession>L2GXG5</accession>
<name>L2GXG5_VAVCU</name>
<protein>
    <submittedName>
        <fullName evidence="2">Uncharacterized protein</fullName>
    </submittedName>
</protein>
<evidence type="ECO:0000256" key="1">
    <source>
        <dbReference type="SAM" id="Phobius"/>
    </source>
</evidence>
<dbReference type="Proteomes" id="UP000011081">
    <property type="component" value="Unassembled WGS sequence"/>
</dbReference>
<evidence type="ECO:0000313" key="3">
    <source>
        <dbReference type="Proteomes" id="UP000011081"/>
    </source>
</evidence>
<dbReference type="GeneID" id="19878438"/>
<organism evidence="2 3">
    <name type="scientific">Vavraia culicis (isolate floridensis)</name>
    <name type="common">Microsporidian parasite</name>
    <dbReference type="NCBI Taxonomy" id="948595"/>
    <lineage>
        <taxon>Eukaryota</taxon>
        <taxon>Fungi</taxon>
        <taxon>Fungi incertae sedis</taxon>
        <taxon>Microsporidia</taxon>
        <taxon>Pleistophoridae</taxon>
        <taxon>Vavraia</taxon>
    </lineage>
</organism>
<dbReference type="InParanoid" id="L2GXG5"/>
<keyword evidence="3" id="KW-1185">Reference proteome</keyword>
<keyword evidence="1" id="KW-1133">Transmembrane helix</keyword>
<dbReference type="RefSeq" id="XP_008073571.1">
    <property type="nucleotide sequence ID" value="XM_008075380.1"/>
</dbReference>
<evidence type="ECO:0000313" key="2">
    <source>
        <dbReference type="EMBL" id="ELA47968.1"/>
    </source>
</evidence>
<proteinExistence type="predicted"/>
<dbReference type="HOGENOM" id="CLU_2185959_0_0_1"/>
<reference evidence="3" key="1">
    <citation type="submission" date="2011-03" db="EMBL/GenBank/DDBJ databases">
        <title>The genome sequence of Vavraia culicis strain floridensis.</title>
        <authorList>
            <consortium name="The Broad Institute Genome Sequencing Platform"/>
            <person name="Cuomo C."/>
            <person name="Becnel J."/>
            <person name="Sanscrainte N."/>
            <person name="Young S.K."/>
            <person name="Zeng Q."/>
            <person name="Gargeya S."/>
            <person name="Fitzgerald M."/>
            <person name="Haas B."/>
            <person name="Abouelleil A."/>
            <person name="Alvarado L."/>
            <person name="Arachchi H.M."/>
            <person name="Berlin A."/>
            <person name="Chapman S.B."/>
            <person name="Gearin G."/>
            <person name="Goldberg J."/>
            <person name="Griggs A."/>
            <person name="Gujja S."/>
            <person name="Hansen M."/>
            <person name="Heiman D."/>
            <person name="Howarth C."/>
            <person name="Larimer J."/>
            <person name="Lui A."/>
            <person name="MacDonald P.J.P."/>
            <person name="McCowen C."/>
            <person name="Montmayeur A."/>
            <person name="Murphy C."/>
            <person name="Neiman D."/>
            <person name="Pearson M."/>
            <person name="Priest M."/>
            <person name="Roberts A."/>
            <person name="Saif S."/>
            <person name="Shea T."/>
            <person name="Sisk P."/>
            <person name="Stolte C."/>
            <person name="Sykes S."/>
            <person name="Wortman J."/>
            <person name="Nusbaum C."/>
            <person name="Birren B."/>
        </authorList>
    </citation>
    <scope>NUCLEOTIDE SEQUENCE [LARGE SCALE GENOMIC DNA]</scope>
    <source>
        <strain evidence="3">floridensis</strain>
    </source>
</reference>
<dbReference type="AlphaFoldDB" id="L2GXG5"/>
<sequence>MYSALGLCIARSVTVYGLYWQFLAVYTYFWYLHCLALPMSISLNMLFWDLSLSLAMIILHDPHRIIKPLTRIIIHLMISEAEQMSSKCLFKMSKHVNQAFNRKYLSIYR</sequence>
<feature type="transmembrane region" description="Helical" evidence="1">
    <location>
        <begin position="37"/>
        <end position="59"/>
    </location>
</feature>
<feature type="transmembrane region" description="Helical" evidence="1">
    <location>
        <begin position="12"/>
        <end position="31"/>
    </location>
</feature>
<gene>
    <name evidence="2" type="ORF">VCUG_00551</name>
</gene>
<dbReference type="EMBL" id="GL877409">
    <property type="protein sequence ID" value="ELA47968.1"/>
    <property type="molecule type" value="Genomic_DNA"/>
</dbReference>
<keyword evidence="1" id="KW-0472">Membrane</keyword>
<dbReference type="VEuPathDB" id="MicrosporidiaDB:VCUG_00551"/>